<evidence type="ECO:0000313" key="3">
    <source>
        <dbReference type="Proteomes" id="UP000030302"/>
    </source>
</evidence>
<evidence type="ECO:0008006" key="4">
    <source>
        <dbReference type="Google" id="ProtNLM"/>
    </source>
</evidence>
<keyword evidence="1" id="KW-0812">Transmembrane</keyword>
<dbReference type="Gene3D" id="3.20.20.370">
    <property type="entry name" value="Glycoside hydrolase/deacetylase"/>
    <property type="match status" value="1"/>
</dbReference>
<sequence length="617" mass="68401">MNALSRLPLRKIVPALAIAIIIGGTATWVYRLNQVSPAQWQSDAIALILPDDLSDASKLFESAWLDAAAEEGVHLEAVSASEFSRRGLQGERPFAGVILPDTIHRRINTAFVNQISRFVDNGGALMLVGDAGVLDENGYYTEPASRFSTLAGTSYAMYQTLHDKMSFNPTISGSPQIMQELLIPPGRWIKSGQQAVLSGYGEDTLRYPVLHTTGPYSGTLHMQAEGNTVIAGEHNFGKGHVLFVNLPLGYLKLRTDGILMHGFLHYFANRIMGQPQLSAAPEAIGGLVLNWHCDAKICIPAMDQLIKASVFKRGPFSIHVTAGPDQRAFGDGLGVDLNNNPTFQGLLQTLLAQGNEIGSHGGWIHDWFGKNLAEDNQEQMLPYLEQNADAVQRLIGHKQTEYSAPTGNQPVWVTDWLDGQDVLAYYFTGNIGQGPTHTYRDGRRDQRIWSFPVQTYGHISTIEEAYMEHIPESEISNWLTSLVQFTENTGQIRLIYFHPPGAVLYPDAINQLMLAADAAEKDGRFRWRTMTDLARFMNRREQTQWHISRDSNTVIVDAANTASLKQLSWLFPVALYARPRITEGSAKVEQRGDSWAVVAGDVKQLRISTPLIKEALH</sequence>
<dbReference type="EMBL" id="CP009962">
    <property type="protein sequence ID" value="AIY43344.1"/>
    <property type="molecule type" value="Genomic_DNA"/>
</dbReference>
<dbReference type="Gene3D" id="3.40.50.880">
    <property type="match status" value="1"/>
</dbReference>
<dbReference type="Proteomes" id="UP000030302">
    <property type="component" value="Chromosome"/>
</dbReference>
<keyword evidence="1" id="KW-1133">Transmembrane helix</keyword>
<reference evidence="3" key="1">
    <citation type="journal article" date="2014" name="Soil Biol. Biochem.">
        <title>Structure and function of bacterial communities in ageing soils: Insights from the Mendocino ecological staircase.</title>
        <authorList>
            <person name="Uroz S."/>
            <person name="Tech J.J."/>
            <person name="Sawaya N.A."/>
            <person name="Frey-Klett P."/>
            <person name="Leveau J.H.J."/>
        </authorList>
    </citation>
    <scope>NUCLEOTIDE SEQUENCE [LARGE SCALE GENOMIC DNA]</scope>
    <source>
        <strain evidence="3">Cal35</strain>
    </source>
</reference>
<dbReference type="RefSeq" id="WP_038492740.1">
    <property type="nucleotide sequence ID" value="NZ_CP009962.1"/>
</dbReference>
<dbReference type="STRING" id="279058.LT85_4186"/>
<keyword evidence="3" id="KW-1185">Reference proteome</keyword>
<dbReference type="OrthoDB" id="1717819at2"/>
<dbReference type="InterPro" id="IPR029062">
    <property type="entry name" value="Class_I_gatase-like"/>
</dbReference>
<dbReference type="GO" id="GO:0005975">
    <property type="term" value="P:carbohydrate metabolic process"/>
    <property type="evidence" value="ECO:0007669"/>
    <property type="project" value="InterPro"/>
</dbReference>
<dbReference type="KEGG" id="care:LT85_4186"/>
<evidence type="ECO:0000313" key="2">
    <source>
        <dbReference type="EMBL" id="AIY43344.1"/>
    </source>
</evidence>
<organism evidence="2 3">
    <name type="scientific">Collimonas arenae</name>
    <dbReference type="NCBI Taxonomy" id="279058"/>
    <lineage>
        <taxon>Bacteria</taxon>
        <taxon>Pseudomonadati</taxon>
        <taxon>Pseudomonadota</taxon>
        <taxon>Betaproteobacteria</taxon>
        <taxon>Burkholderiales</taxon>
        <taxon>Oxalobacteraceae</taxon>
        <taxon>Collimonas</taxon>
    </lineage>
</organism>
<proteinExistence type="predicted"/>
<gene>
    <name evidence="2" type="ORF">LT85_4186</name>
</gene>
<dbReference type="SUPFAM" id="SSF88713">
    <property type="entry name" value="Glycoside hydrolase/deacetylase"/>
    <property type="match status" value="1"/>
</dbReference>
<name>A0A0A1FI84_9BURK</name>
<feature type="transmembrane region" description="Helical" evidence="1">
    <location>
        <begin position="12"/>
        <end position="30"/>
    </location>
</feature>
<protein>
    <recommendedName>
        <fullName evidence="4">NodB homology domain-containing protein</fullName>
    </recommendedName>
</protein>
<dbReference type="InterPro" id="IPR011330">
    <property type="entry name" value="Glyco_hydro/deAcase_b/a-brl"/>
</dbReference>
<dbReference type="HOGENOM" id="CLU_447401_0_0_4"/>
<evidence type="ECO:0000256" key="1">
    <source>
        <dbReference type="SAM" id="Phobius"/>
    </source>
</evidence>
<keyword evidence="1" id="KW-0472">Membrane</keyword>
<dbReference type="AlphaFoldDB" id="A0A0A1FI84"/>
<accession>A0A0A1FI84</accession>